<dbReference type="EMBL" id="JAKZHW010000002">
    <property type="protein sequence ID" value="MCH8617165.1"/>
    <property type="molecule type" value="Genomic_DNA"/>
</dbReference>
<sequence length="53" mass="5834">MAAFPILQPVAVMPHALNERLWELVEREVDGTATPADVTELDRLCAELEGAED</sequence>
<reference evidence="1 2" key="1">
    <citation type="submission" date="2022-03" db="EMBL/GenBank/DDBJ databases">
        <authorList>
            <person name="Jo J.-H."/>
            <person name="Im W.-T."/>
        </authorList>
    </citation>
    <scope>NUCLEOTIDE SEQUENCE [LARGE SCALE GENOMIC DNA]</scope>
    <source>
        <strain evidence="1 2">SM33</strain>
    </source>
</reference>
<proteinExistence type="predicted"/>
<dbReference type="Proteomes" id="UP001203058">
    <property type="component" value="Unassembled WGS sequence"/>
</dbReference>
<accession>A0ABS9VQB3</accession>
<evidence type="ECO:0000313" key="1">
    <source>
        <dbReference type="EMBL" id="MCH8617165.1"/>
    </source>
</evidence>
<organism evidence="1 2">
    <name type="scientific">Sphingomonas telluris</name>
    <dbReference type="NCBI Taxonomy" id="2907998"/>
    <lineage>
        <taxon>Bacteria</taxon>
        <taxon>Pseudomonadati</taxon>
        <taxon>Pseudomonadota</taxon>
        <taxon>Alphaproteobacteria</taxon>
        <taxon>Sphingomonadales</taxon>
        <taxon>Sphingomonadaceae</taxon>
        <taxon>Sphingomonas</taxon>
    </lineage>
</organism>
<comment type="caution">
    <text evidence="1">The sequence shown here is derived from an EMBL/GenBank/DDBJ whole genome shotgun (WGS) entry which is preliminary data.</text>
</comment>
<evidence type="ECO:0000313" key="2">
    <source>
        <dbReference type="Proteomes" id="UP001203058"/>
    </source>
</evidence>
<dbReference type="RefSeq" id="WP_241448032.1">
    <property type="nucleotide sequence ID" value="NZ_JAKZHW010000002.1"/>
</dbReference>
<protein>
    <submittedName>
        <fullName evidence="1">Uncharacterized protein</fullName>
    </submittedName>
</protein>
<keyword evidence="2" id="KW-1185">Reference proteome</keyword>
<name>A0ABS9VQB3_9SPHN</name>
<gene>
    <name evidence="1" type="ORF">LZ016_13790</name>
</gene>